<feature type="transmembrane region" description="Helical" evidence="7">
    <location>
        <begin position="200"/>
        <end position="218"/>
    </location>
</feature>
<dbReference type="PIRSF" id="PIRSF004810">
    <property type="entry name" value="ChrA"/>
    <property type="match status" value="1"/>
</dbReference>
<evidence type="ECO:0000313" key="8">
    <source>
        <dbReference type="EMBL" id="ADJ62751.1"/>
    </source>
</evidence>
<organism evidence="8 9">
    <name type="scientific">Herbaspirillum seropedicae (strain SmR1)</name>
    <dbReference type="NCBI Taxonomy" id="757424"/>
    <lineage>
        <taxon>Bacteria</taxon>
        <taxon>Pseudomonadati</taxon>
        <taxon>Pseudomonadota</taxon>
        <taxon>Betaproteobacteria</taxon>
        <taxon>Burkholderiales</taxon>
        <taxon>Oxalobacteraceae</taxon>
        <taxon>Herbaspirillum</taxon>
    </lineage>
</organism>
<feature type="transmembrane region" description="Helical" evidence="7">
    <location>
        <begin position="352"/>
        <end position="371"/>
    </location>
</feature>
<keyword evidence="3" id="KW-1003">Cell membrane</keyword>
<comment type="similarity">
    <text evidence="2">Belongs to the chromate ion transporter (CHR) (TC 2.A.51) family.</text>
</comment>
<evidence type="ECO:0000256" key="4">
    <source>
        <dbReference type="ARBA" id="ARBA00022692"/>
    </source>
</evidence>
<keyword evidence="6 7" id="KW-0472">Membrane</keyword>
<dbReference type="InterPro" id="IPR003370">
    <property type="entry name" value="Chromate_transpt"/>
</dbReference>
<accession>D8INT1</accession>
<keyword evidence="4 7" id="KW-0812">Transmembrane</keyword>
<dbReference type="EMBL" id="CP002039">
    <property type="protein sequence ID" value="ADJ62751.1"/>
    <property type="molecule type" value="Genomic_DNA"/>
</dbReference>
<feature type="transmembrane region" description="Helical" evidence="7">
    <location>
        <begin position="416"/>
        <end position="436"/>
    </location>
</feature>
<dbReference type="Pfam" id="PF02417">
    <property type="entry name" value="Chromate_transp"/>
    <property type="match status" value="2"/>
</dbReference>
<evidence type="ECO:0000256" key="7">
    <source>
        <dbReference type="SAM" id="Phobius"/>
    </source>
</evidence>
<reference evidence="8 9" key="1">
    <citation type="submission" date="2010-04" db="EMBL/GenBank/DDBJ databases">
        <title>The genome of Herbaspirillum seropedicae SmR1, an endophytic, nitrogen-fixing, plant-growth promoting beta-Proteobacteria.</title>
        <authorList>
            <person name="Pedrosa F.O."/>
            <person name="Monteiro R.A."/>
            <person name="Wassem R."/>
            <person name="Cruz L.M."/>
            <person name="Ayub R.A."/>
            <person name="Colauto N.B."/>
            <person name="Fernandez M.A."/>
            <person name="Fungaro M.H.P."/>
            <person name="Grisard E.C."/>
            <person name="Hungria M."/>
            <person name="Madeira H.M.F."/>
            <person name="Nodari R.O."/>
            <person name="Osaku C.A."/>
            <person name="Petzl-Erler M.L."/>
            <person name="Terenzi H."/>
            <person name="Vieira L.G.E."/>
            <person name="Almeida M.I.M."/>
            <person name="Alves L.R."/>
            <person name="Arantes O.M.N."/>
            <person name="Balsanelli E."/>
            <person name="Barcellos F.G."/>
            <person name="Baura V.A."/>
            <person name="Binde D.R."/>
            <person name="Campo R.J."/>
            <person name="Chubatsu L.S."/>
            <person name="Chueire L.M.O."/>
            <person name="Ciferri R.R."/>
            <person name="Correa L.C."/>
            <person name="da Conceicao Silva J.L."/>
            <person name="Dabul A.N.G."/>
            <person name="Dambros B.P."/>
            <person name="Faoro H."/>
            <person name="Favetti A."/>
            <person name="Friedermann G."/>
            <person name="Furlaneto M.C."/>
            <person name="Gasques L.S."/>
            <person name="Gimenes C.C.T."/>
            <person name="Gioppo N.M.R."/>
            <person name="Glienke-Blanco C."/>
            <person name="Godoy L.P."/>
            <person name="Guerra M.P."/>
            <person name="Karp S."/>
            <person name="Kava-Cordeiro V."/>
            <person name="Margarido V.P."/>
            <person name="Mathioni S.M."/>
            <person name="Menck-Soares M.A."/>
            <person name="Murace N.K."/>
            <person name="Nicolas M.F."/>
            <person name="Oliveira C.E.C."/>
            <person name="Pagnan N.A.B."/>
            <person name="Pamphile J.A."/>
            <person name="Patussi E.V."/>
            <person name="Pereira L.F.P."/>
            <person name="Pereira-Ferrari L."/>
            <person name="Pinto F.G.S."/>
            <person name="Precoma C."/>
            <person name="Prioli A.J."/>
            <person name="Prioli S.M.A.P."/>
            <person name="Raittz R.T."/>
            <person name="Ramos H.J.O."/>
            <person name="Ribeiro E.M.S.F."/>
            <person name="Rigo L.U."/>
            <person name="Rocha C.L.M.S.C."/>
            <person name="Rocha S.N."/>
            <person name="Santos K."/>
            <person name="Satori D."/>
            <person name="Silva A.G."/>
            <person name="Simao R.C.G."/>
            <person name="Soares M.A.M."/>
            <person name="Souza E.M."/>
            <person name="Steffens M.B.R."/>
            <person name="Steindel M."/>
            <person name="Tadra-Sfeir M.Z."/>
            <person name="Takahashi E.K."/>
            <person name="Torres R.A."/>
            <person name="Valle J.S."/>
            <person name="Vernal J.I."/>
            <person name="Vilas-Boas L.A."/>
            <person name="Watanabe M.A.E."/>
            <person name="Weiss V.A."/>
            <person name="Yates M.A."/>
            <person name="Souza E.M."/>
        </authorList>
    </citation>
    <scope>NUCLEOTIDE SEQUENCE [LARGE SCALE GENOMIC DNA]</scope>
    <source>
        <strain evidence="8 9">SmR1</strain>
    </source>
</reference>
<evidence type="ECO:0000256" key="3">
    <source>
        <dbReference type="ARBA" id="ARBA00022475"/>
    </source>
</evidence>
<dbReference type="STRING" id="757424.Hsero_1235"/>
<dbReference type="eggNOG" id="COG2059">
    <property type="taxonomic scope" value="Bacteria"/>
</dbReference>
<protein>
    <submittedName>
        <fullName evidence="8">Chromate efflux protein</fullName>
    </submittedName>
</protein>
<evidence type="ECO:0000256" key="2">
    <source>
        <dbReference type="ARBA" id="ARBA00005262"/>
    </source>
</evidence>
<dbReference type="PANTHER" id="PTHR33567">
    <property type="entry name" value="CHROMATE ION TRANSPORTER (EUROFUNG)"/>
    <property type="match status" value="1"/>
</dbReference>
<proteinExistence type="inferred from homology"/>
<dbReference type="GO" id="GO:0015109">
    <property type="term" value="F:chromate transmembrane transporter activity"/>
    <property type="evidence" value="ECO:0007669"/>
    <property type="project" value="InterPro"/>
</dbReference>
<feature type="transmembrane region" description="Helical" evidence="7">
    <location>
        <begin position="230"/>
        <end position="261"/>
    </location>
</feature>
<evidence type="ECO:0000256" key="1">
    <source>
        <dbReference type="ARBA" id="ARBA00004651"/>
    </source>
</evidence>
<dbReference type="KEGG" id="hse:Hsero_1235"/>
<feature type="transmembrane region" description="Helical" evidence="7">
    <location>
        <begin position="383"/>
        <end position="404"/>
    </location>
</feature>
<feature type="transmembrane region" description="Helical" evidence="7">
    <location>
        <begin position="313"/>
        <end position="332"/>
    </location>
</feature>
<name>D8INT1_HERSS</name>
<dbReference type="NCBIfam" id="TIGR00937">
    <property type="entry name" value="2A51"/>
    <property type="match status" value="1"/>
</dbReference>
<dbReference type="Proteomes" id="UP000000329">
    <property type="component" value="Chromosome"/>
</dbReference>
<sequence>MHSSIAQALYRQIGTACRRSRANWGFLSGPGGCRSCAAAEKCFIFRVLASKIAPISAPIRPLHFALALPMPAQPPHSVTANQPRASGSPGACWEVFLVFLRLGLTSFGGPAAHLGYFRTEFVARRGWLSEAAYADLVAMCQFLPGPSSSQVGMAIGVLRAGYGGALAAWLGFTLPSALLLMGLALSVLQQAHWLSAEVVHGLKIVAVAIVAQAVWGMAGSLCRGLQRQVITLAAALAALLMSGALAQLAIIVTAALAGWLLLKSVPTARLDDLPPTLNRRVGAACLLLFLGLLLGIPALAAWHPASWLQLTSIFYRVGSLVFGGGHVVLPLLQAELVPAGWLDKDVFLAGYGAAQAVPGPLFTLAAYLGVVMSSWPNGVAGGLLCLVAIFTPSFLLVIGLLPFWDSVRRNGPMQAALAGVNAAVVGLLLAALYQPVWTSAIHSLRDLLVALAALAALVYLRMPSWAVVLLVVLAVLLPGLAG</sequence>
<keyword evidence="9" id="KW-1185">Reference proteome</keyword>
<dbReference type="GO" id="GO:0005886">
    <property type="term" value="C:plasma membrane"/>
    <property type="evidence" value="ECO:0007669"/>
    <property type="project" value="UniProtKB-SubCell"/>
</dbReference>
<gene>
    <name evidence="8" type="primary">chrA</name>
    <name evidence="8" type="ordered locus">Hsero_1235</name>
</gene>
<dbReference type="HOGENOM" id="CLU_018106_0_1_4"/>
<keyword evidence="5 7" id="KW-1133">Transmembrane helix</keyword>
<dbReference type="InterPro" id="IPR014047">
    <property type="entry name" value="Chr_Tranpt_l_chain"/>
</dbReference>
<evidence type="ECO:0000256" key="5">
    <source>
        <dbReference type="ARBA" id="ARBA00022989"/>
    </source>
</evidence>
<dbReference type="PANTHER" id="PTHR33567:SF3">
    <property type="entry name" value="CHROMATE ION TRANSPORTER (EUROFUNG)"/>
    <property type="match status" value="1"/>
</dbReference>
<feature type="transmembrane region" description="Helical" evidence="7">
    <location>
        <begin position="448"/>
        <end position="477"/>
    </location>
</feature>
<feature type="transmembrane region" description="Helical" evidence="7">
    <location>
        <begin position="166"/>
        <end position="188"/>
    </location>
</feature>
<evidence type="ECO:0000256" key="6">
    <source>
        <dbReference type="ARBA" id="ARBA00023136"/>
    </source>
</evidence>
<evidence type="ECO:0000313" key="9">
    <source>
        <dbReference type="Proteomes" id="UP000000329"/>
    </source>
</evidence>
<comment type="subcellular location">
    <subcellularLocation>
        <location evidence="1">Cell membrane</location>
        <topology evidence="1">Multi-pass membrane protein</topology>
    </subcellularLocation>
</comment>
<feature type="transmembrane region" description="Helical" evidence="7">
    <location>
        <begin position="281"/>
        <end position="301"/>
    </location>
</feature>
<dbReference type="AlphaFoldDB" id="D8INT1"/>